<accession>A0A0N9ID08</accession>
<dbReference type="AlphaFoldDB" id="A0A0N9ID08"/>
<gene>
    <name evidence="1" type="ORF">AOZ06_45670</name>
</gene>
<evidence type="ECO:0000313" key="1">
    <source>
        <dbReference type="EMBL" id="ALG13185.1"/>
    </source>
</evidence>
<proteinExistence type="predicted"/>
<dbReference type="KEGG" id="kphy:AOZ06_45670"/>
<sequence>MWEDWCLAVSVLRTGSTYSSCTAEAVRNFVTDGPLPSCGGENFRAVGRFPVTGNGMVTTVCRTAMAGASG</sequence>
<dbReference type="Proteomes" id="UP000063699">
    <property type="component" value="Chromosome"/>
</dbReference>
<protein>
    <submittedName>
        <fullName evidence="1">Uncharacterized protein</fullName>
    </submittedName>
</protein>
<name>A0A0N9ID08_9PSEU</name>
<dbReference type="EMBL" id="CP012752">
    <property type="protein sequence ID" value="ALG13185.1"/>
    <property type="molecule type" value="Genomic_DNA"/>
</dbReference>
<organism evidence="1 2">
    <name type="scientific">Kibdelosporangium phytohabitans</name>
    <dbReference type="NCBI Taxonomy" id="860235"/>
    <lineage>
        <taxon>Bacteria</taxon>
        <taxon>Bacillati</taxon>
        <taxon>Actinomycetota</taxon>
        <taxon>Actinomycetes</taxon>
        <taxon>Pseudonocardiales</taxon>
        <taxon>Pseudonocardiaceae</taxon>
        <taxon>Kibdelosporangium</taxon>
    </lineage>
</organism>
<evidence type="ECO:0000313" key="2">
    <source>
        <dbReference type="Proteomes" id="UP000063699"/>
    </source>
</evidence>
<reference evidence="1 2" key="1">
    <citation type="submission" date="2015-07" db="EMBL/GenBank/DDBJ databases">
        <title>Genome sequencing of Kibdelosporangium phytohabitans.</title>
        <authorList>
            <person name="Qin S."/>
            <person name="Xing K."/>
        </authorList>
    </citation>
    <scope>NUCLEOTIDE SEQUENCE [LARGE SCALE GENOMIC DNA]</scope>
    <source>
        <strain evidence="1 2">KLBMP1111</strain>
    </source>
</reference>
<keyword evidence="2" id="KW-1185">Reference proteome</keyword>